<dbReference type="Pfam" id="PF02424">
    <property type="entry name" value="ApbE"/>
    <property type="match status" value="1"/>
</dbReference>
<keyword evidence="8 11" id="KW-0460">Magnesium</keyword>
<organism evidence="12 13">
    <name type="scientific">Deinococcus oregonensis</name>
    <dbReference type="NCBI Taxonomy" id="1805970"/>
    <lineage>
        <taxon>Bacteria</taxon>
        <taxon>Thermotogati</taxon>
        <taxon>Deinococcota</taxon>
        <taxon>Deinococci</taxon>
        <taxon>Deinococcales</taxon>
        <taxon>Deinococcaceae</taxon>
        <taxon>Deinococcus</taxon>
    </lineage>
</organism>
<evidence type="ECO:0000256" key="6">
    <source>
        <dbReference type="ARBA" id="ARBA00022723"/>
    </source>
</evidence>
<dbReference type="EMBL" id="JBHLYR010000044">
    <property type="protein sequence ID" value="MFB9993070.1"/>
    <property type="molecule type" value="Genomic_DNA"/>
</dbReference>
<gene>
    <name evidence="12" type="ORF">ACFFLM_13935</name>
</gene>
<keyword evidence="5 11" id="KW-0808">Transferase</keyword>
<dbReference type="EC" id="2.7.1.180" evidence="2 11"/>
<dbReference type="GO" id="GO:0016740">
    <property type="term" value="F:transferase activity"/>
    <property type="evidence" value="ECO:0007669"/>
    <property type="project" value="UniProtKB-KW"/>
</dbReference>
<dbReference type="SUPFAM" id="SSF143631">
    <property type="entry name" value="ApbE-like"/>
    <property type="match status" value="1"/>
</dbReference>
<dbReference type="PANTHER" id="PTHR30040:SF2">
    <property type="entry name" value="FAD:PROTEIN FMN TRANSFERASE"/>
    <property type="match status" value="1"/>
</dbReference>
<evidence type="ECO:0000256" key="7">
    <source>
        <dbReference type="ARBA" id="ARBA00022827"/>
    </source>
</evidence>
<evidence type="ECO:0000313" key="13">
    <source>
        <dbReference type="Proteomes" id="UP001589733"/>
    </source>
</evidence>
<protein>
    <recommendedName>
        <fullName evidence="3 11">FAD:protein FMN transferase</fullName>
        <ecNumber evidence="2 11">2.7.1.180</ecNumber>
    </recommendedName>
    <alternativeName>
        <fullName evidence="9 11">Flavin transferase</fullName>
    </alternativeName>
</protein>
<dbReference type="InterPro" id="IPR024932">
    <property type="entry name" value="ApbE"/>
</dbReference>
<evidence type="ECO:0000256" key="2">
    <source>
        <dbReference type="ARBA" id="ARBA00011955"/>
    </source>
</evidence>
<evidence type="ECO:0000256" key="5">
    <source>
        <dbReference type="ARBA" id="ARBA00022679"/>
    </source>
</evidence>
<dbReference type="PIRSF" id="PIRSF006268">
    <property type="entry name" value="ApbE"/>
    <property type="match status" value="1"/>
</dbReference>
<evidence type="ECO:0000256" key="8">
    <source>
        <dbReference type="ARBA" id="ARBA00022842"/>
    </source>
</evidence>
<dbReference type="Gene3D" id="3.10.520.10">
    <property type="entry name" value="ApbE-like domains"/>
    <property type="match status" value="1"/>
</dbReference>
<comment type="cofactor">
    <cofactor evidence="1">
        <name>Mg(2+)</name>
        <dbReference type="ChEBI" id="CHEBI:18420"/>
    </cofactor>
</comment>
<evidence type="ECO:0000256" key="4">
    <source>
        <dbReference type="ARBA" id="ARBA00022630"/>
    </source>
</evidence>
<sequence length="335" mass="35422">MSSARAALSRLGVAHLGLSRLWAAPHRLHSVYERMLGTEVELQIVAGTVEQARQAEQAALAELERLTAIFNRFDPSSELRRWLARPHVPTQLSPELVRVLQAADHWRETSGGAFHPGADAMGALWKQAETEGRPPDPAALTELAAQLQTAPWTLQGNWATLHAAYPLGLNALAKGAVVDGAAEAAFGQEGVRRVLVNAGGDLRTLELPGLRQPGLNVEIADPTTARDDAPALARIWVSNGALATSGHAHRGYQVGETWYSHVLDPRNGQPIEAVQGVTVTAPNCLTADALATVLSVLPIAEGLALMDDTTGAAALIVAADGGQHGSSRWGQPAEL</sequence>
<name>A0ABV6B060_9DEIO</name>
<evidence type="ECO:0000313" key="12">
    <source>
        <dbReference type="EMBL" id="MFB9993070.1"/>
    </source>
</evidence>
<evidence type="ECO:0000256" key="10">
    <source>
        <dbReference type="ARBA" id="ARBA00048540"/>
    </source>
</evidence>
<evidence type="ECO:0000256" key="11">
    <source>
        <dbReference type="PIRNR" id="PIRNR006268"/>
    </source>
</evidence>
<comment type="catalytic activity">
    <reaction evidence="10 11">
        <text>L-threonyl-[protein] + FAD = FMN-L-threonyl-[protein] + AMP + H(+)</text>
        <dbReference type="Rhea" id="RHEA:36847"/>
        <dbReference type="Rhea" id="RHEA-COMP:11060"/>
        <dbReference type="Rhea" id="RHEA-COMP:11061"/>
        <dbReference type="ChEBI" id="CHEBI:15378"/>
        <dbReference type="ChEBI" id="CHEBI:30013"/>
        <dbReference type="ChEBI" id="CHEBI:57692"/>
        <dbReference type="ChEBI" id="CHEBI:74257"/>
        <dbReference type="ChEBI" id="CHEBI:456215"/>
        <dbReference type="EC" id="2.7.1.180"/>
    </reaction>
</comment>
<comment type="caution">
    <text evidence="12">The sequence shown here is derived from an EMBL/GenBank/DDBJ whole genome shotgun (WGS) entry which is preliminary data.</text>
</comment>
<reference evidence="12 13" key="1">
    <citation type="submission" date="2024-09" db="EMBL/GenBank/DDBJ databases">
        <authorList>
            <person name="Sun Q."/>
            <person name="Mori K."/>
        </authorList>
    </citation>
    <scope>NUCLEOTIDE SEQUENCE [LARGE SCALE GENOMIC DNA]</scope>
    <source>
        <strain evidence="12 13">JCM 13503</strain>
    </source>
</reference>
<keyword evidence="13" id="KW-1185">Reference proteome</keyword>
<accession>A0ABV6B060</accession>
<keyword evidence="6 11" id="KW-0479">Metal-binding</keyword>
<evidence type="ECO:0000256" key="1">
    <source>
        <dbReference type="ARBA" id="ARBA00001946"/>
    </source>
</evidence>
<keyword evidence="4 11" id="KW-0285">Flavoprotein</keyword>
<dbReference type="InterPro" id="IPR003374">
    <property type="entry name" value="ApbE-like_sf"/>
</dbReference>
<dbReference type="RefSeq" id="WP_380011150.1">
    <property type="nucleotide sequence ID" value="NZ_JBHLYR010000044.1"/>
</dbReference>
<dbReference type="PANTHER" id="PTHR30040">
    <property type="entry name" value="THIAMINE BIOSYNTHESIS LIPOPROTEIN APBE"/>
    <property type="match status" value="1"/>
</dbReference>
<comment type="similarity">
    <text evidence="11">Belongs to the ApbE family.</text>
</comment>
<dbReference type="Proteomes" id="UP001589733">
    <property type="component" value="Unassembled WGS sequence"/>
</dbReference>
<proteinExistence type="inferred from homology"/>
<evidence type="ECO:0000256" key="9">
    <source>
        <dbReference type="ARBA" id="ARBA00031306"/>
    </source>
</evidence>
<evidence type="ECO:0000256" key="3">
    <source>
        <dbReference type="ARBA" id="ARBA00016337"/>
    </source>
</evidence>
<keyword evidence="7 11" id="KW-0274">FAD</keyword>